<feature type="domain" description="Lnb N-terminal periplasmic" evidence="3">
    <location>
        <begin position="25"/>
        <end position="164"/>
    </location>
</feature>
<dbReference type="Proteomes" id="UP000679220">
    <property type="component" value="Unassembled WGS sequence"/>
</dbReference>
<dbReference type="Pfam" id="PF13387">
    <property type="entry name" value="Lnb_N"/>
    <property type="match status" value="1"/>
</dbReference>
<name>A0A941IVK6_9BACT</name>
<dbReference type="InterPro" id="IPR025178">
    <property type="entry name" value="Lnb_N"/>
</dbReference>
<evidence type="ECO:0000259" key="4">
    <source>
        <dbReference type="Pfam" id="PF25221"/>
    </source>
</evidence>
<evidence type="ECO:0000259" key="3">
    <source>
        <dbReference type="Pfam" id="PF13387"/>
    </source>
</evidence>
<keyword evidence="1" id="KW-0472">Membrane</keyword>
<organism evidence="5 6">
    <name type="scientific">Carboxylicivirga sediminis</name>
    <dbReference type="NCBI Taxonomy" id="2006564"/>
    <lineage>
        <taxon>Bacteria</taxon>
        <taxon>Pseudomonadati</taxon>
        <taxon>Bacteroidota</taxon>
        <taxon>Bacteroidia</taxon>
        <taxon>Marinilabiliales</taxon>
        <taxon>Marinilabiliaceae</taxon>
        <taxon>Carboxylicivirga</taxon>
    </lineage>
</organism>
<comment type="caution">
    <text evidence="5">The sequence shown here is derived from an EMBL/GenBank/DDBJ whole genome shotgun (WGS) entry which is preliminary data.</text>
</comment>
<keyword evidence="6" id="KW-1185">Reference proteome</keyword>
<dbReference type="InterPro" id="IPR057436">
    <property type="entry name" value="5TMH_Lnb"/>
</dbReference>
<feature type="transmembrane region" description="Helical" evidence="1">
    <location>
        <begin position="364"/>
        <end position="384"/>
    </location>
</feature>
<feature type="transmembrane region" description="Helical" evidence="1">
    <location>
        <begin position="314"/>
        <end position="332"/>
    </location>
</feature>
<feature type="chain" id="PRO_5038060610" evidence="2">
    <location>
        <begin position="20"/>
        <end position="387"/>
    </location>
</feature>
<dbReference type="AlphaFoldDB" id="A0A941IVK6"/>
<keyword evidence="1" id="KW-0812">Transmembrane</keyword>
<dbReference type="EMBL" id="JAGTAR010000007">
    <property type="protein sequence ID" value="MBR8535171.1"/>
    <property type="molecule type" value="Genomic_DNA"/>
</dbReference>
<feature type="signal peptide" evidence="2">
    <location>
        <begin position="1"/>
        <end position="19"/>
    </location>
</feature>
<gene>
    <name evidence="5" type="ORF">KDU71_06345</name>
</gene>
<reference evidence="5" key="1">
    <citation type="journal article" date="2018" name="Int. J. Syst. Evol. Microbiol.">
        <title>Carboxylicivirga sediminis sp. nov., isolated from coastal sediment.</title>
        <authorList>
            <person name="Wang F.Q."/>
            <person name="Ren L.H."/>
            <person name="Zou R.J."/>
            <person name="Sun Y.Z."/>
            <person name="Liu X.J."/>
            <person name="Jiang F."/>
            <person name="Liu L.J."/>
        </authorList>
    </citation>
    <scope>NUCLEOTIDE SEQUENCE</scope>
    <source>
        <strain evidence="5">JR1</strain>
    </source>
</reference>
<feature type="transmembrane region" description="Helical" evidence="1">
    <location>
        <begin position="339"/>
        <end position="358"/>
    </location>
</feature>
<feature type="transmembrane region" description="Helical" evidence="1">
    <location>
        <begin position="284"/>
        <end position="302"/>
    </location>
</feature>
<feature type="transmembrane region" description="Helical" evidence="1">
    <location>
        <begin position="256"/>
        <end position="272"/>
    </location>
</feature>
<evidence type="ECO:0000313" key="6">
    <source>
        <dbReference type="Proteomes" id="UP000679220"/>
    </source>
</evidence>
<evidence type="ECO:0000256" key="1">
    <source>
        <dbReference type="SAM" id="Phobius"/>
    </source>
</evidence>
<sequence>MRYLLILSLLLGFTFHTSATQQLSNEASISLLTCSPGDQLYSLFGHSAIRVNDPVTGYDQVFNYGTFDFDTPNFYLKFAKGDLNYWLTYYSFERFKRAYAYYGQSVVENKLNLSNKEKQKLFDALLFNAQEENRYYRYDFLFDNCASRIRDIIEANVDGTLTYDSKEVQSYSYREMLHLYNGAYPWISNGLDIILGLKTDDNASQYNQMFLPDYLQQHLAAASVSNEATKRLLGPDIPVITIKTTVAPGGFAPAQVFWFLFILSMFIAYTELKRKKPLVFLNRLFLLLTGIVGALIFFLWFLSRHSVTGENFNILWAMPFNLFVAFFASWFYKSKVFKLYLAMLVVCAAIPVVFFWMIPQYLPVIVYPLCLLLISRYATWLYLLTRR</sequence>
<reference evidence="5" key="2">
    <citation type="submission" date="2021-04" db="EMBL/GenBank/DDBJ databases">
        <authorList>
            <person name="Zhang T."/>
            <person name="Zhang Y."/>
            <person name="Lu D."/>
            <person name="Zuo D."/>
            <person name="Du Z."/>
        </authorList>
    </citation>
    <scope>NUCLEOTIDE SEQUENCE</scope>
    <source>
        <strain evidence="5">JR1</strain>
    </source>
</reference>
<dbReference type="RefSeq" id="WP_212189078.1">
    <property type="nucleotide sequence ID" value="NZ_JAGTAR010000007.1"/>
</dbReference>
<dbReference type="Pfam" id="PF25221">
    <property type="entry name" value="5TMH_Lnb"/>
    <property type="match status" value="1"/>
</dbReference>
<keyword evidence="1" id="KW-1133">Transmembrane helix</keyword>
<evidence type="ECO:0000256" key="2">
    <source>
        <dbReference type="SAM" id="SignalP"/>
    </source>
</evidence>
<keyword evidence="2" id="KW-0732">Signal</keyword>
<proteinExistence type="predicted"/>
<evidence type="ECO:0000313" key="5">
    <source>
        <dbReference type="EMBL" id="MBR8535171.1"/>
    </source>
</evidence>
<accession>A0A941IVK6</accession>
<feature type="domain" description="Lnb-like transmembrane" evidence="4">
    <location>
        <begin position="250"/>
        <end position="385"/>
    </location>
</feature>
<protein>
    <submittedName>
        <fullName evidence="5">DUF4105 domain-containing protein</fullName>
    </submittedName>
</protein>